<dbReference type="InterPro" id="IPR028081">
    <property type="entry name" value="Leu-bd"/>
</dbReference>
<comment type="caution">
    <text evidence="10">The sequence shown here is derived from an EMBL/GenBank/DDBJ whole genome shotgun (WGS) entry which is preliminary data.</text>
</comment>
<protein>
    <submittedName>
        <fullName evidence="10">Bifunctional serine/threonine-protein kinase/ABC transporter substrate-binding protein</fullName>
    </submittedName>
</protein>
<dbReference type="CDD" id="cd14014">
    <property type="entry name" value="STKc_PknB_like"/>
    <property type="match status" value="1"/>
</dbReference>
<dbReference type="Gene3D" id="1.10.510.10">
    <property type="entry name" value="Transferase(Phosphotransferase) domain 1"/>
    <property type="match status" value="1"/>
</dbReference>
<evidence type="ECO:0000313" key="11">
    <source>
        <dbReference type="Proteomes" id="UP001183410"/>
    </source>
</evidence>
<dbReference type="SUPFAM" id="SSF56112">
    <property type="entry name" value="Protein kinase-like (PK-like)"/>
    <property type="match status" value="1"/>
</dbReference>
<dbReference type="InterPro" id="IPR011009">
    <property type="entry name" value="Kinase-like_dom_sf"/>
</dbReference>
<evidence type="ECO:0000256" key="1">
    <source>
        <dbReference type="ARBA" id="ARBA00010062"/>
    </source>
</evidence>
<keyword evidence="4 7" id="KW-0547">Nucleotide-binding</keyword>
<keyword evidence="11" id="KW-1185">Reference proteome</keyword>
<evidence type="ECO:0000256" key="5">
    <source>
        <dbReference type="ARBA" id="ARBA00022777"/>
    </source>
</evidence>
<evidence type="ECO:0000256" key="2">
    <source>
        <dbReference type="ARBA" id="ARBA00022679"/>
    </source>
</evidence>
<dbReference type="PANTHER" id="PTHR43289">
    <property type="entry name" value="MITOGEN-ACTIVATED PROTEIN KINASE KINASE KINASE 20-RELATED"/>
    <property type="match status" value="1"/>
</dbReference>
<dbReference type="Gene3D" id="3.30.200.20">
    <property type="entry name" value="Phosphorylase Kinase, domain 1"/>
    <property type="match status" value="1"/>
</dbReference>
<feature type="region of interest" description="Disordered" evidence="8">
    <location>
        <begin position="285"/>
        <end position="348"/>
    </location>
</feature>
<proteinExistence type="inferred from homology"/>
<evidence type="ECO:0000256" key="6">
    <source>
        <dbReference type="ARBA" id="ARBA00022840"/>
    </source>
</evidence>
<name>A0ABU2JXM3_9ACTN</name>
<organism evidence="10 11">
    <name type="scientific">Streptomyces chisholmiae</name>
    <dbReference type="NCBI Taxonomy" id="3075540"/>
    <lineage>
        <taxon>Bacteria</taxon>
        <taxon>Bacillati</taxon>
        <taxon>Actinomycetota</taxon>
        <taxon>Actinomycetes</taxon>
        <taxon>Kitasatosporales</taxon>
        <taxon>Streptomycetaceae</taxon>
        <taxon>Streptomyces</taxon>
    </lineage>
</organism>
<feature type="compositionally biased region" description="Low complexity" evidence="8">
    <location>
        <begin position="320"/>
        <end position="338"/>
    </location>
</feature>
<dbReference type="Proteomes" id="UP001183410">
    <property type="component" value="Unassembled WGS sequence"/>
</dbReference>
<dbReference type="PANTHER" id="PTHR43289:SF34">
    <property type="entry name" value="SERINE_THREONINE-PROTEIN KINASE YBDM-RELATED"/>
    <property type="match status" value="1"/>
</dbReference>
<keyword evidence="3" id="KW-0732">Signal</keyword>
<evidence type="ECO:0000259" key="9">
    <source>
        <dbReference type="PROSITE" id="PS50011"/>
    </source>
</evidence>
<dbReference type="InterPro" id="IPR000719">
    <property type="entry name" value="Prot_kinase_dom"/>
</dbReference>
<accession>A0ABU2JXM3</accession>
<evidence type="ECO:0000256" key="8">
    <source>
        <dbReference type="SAM" id="MobiDB-lite"/>
    </source>
</evidence>
<dbReference type="Gene3D" id="3.40.50.2300">
    <property type="match status" value="2"/>
</dbReference>
<dbReference type="CDD" id="cd06342">
    <property type="entry name" value="PBP1_ABC_LIVBP-like"/>
    <property type="match status" value="1"/>
</dbReference>
<reference evidence="11" key="1">
    <citation type="submission" date="2023-07" db="EMBL/GenBank/DDBJ databases">
        <title>30 novel species of actinomycetes from the DSMZ collection.</title>
        <authorList>
            <person name="Nouioui I."/>
        </authorList>
    </citation>
    <scope>NUCLEOTIDE SEQUENCE [LARGE SCALE GENOMIC DNA]</scope>
    <source>
        <strain evidence="11">DSM 44915</strain>
    </source>
</reference>
<dbReference type="Pfam" id="PF13458">
    <property type="entry name" value="Peripla_BP_6"/>
    <property type="match status" value="1"/>
</dbReference>
<dbReference type="InterPro" id="IPR028082">
    <property type="entry name" value="Peripla_BP_I"/>
</dbReference>
<keyword evidence="6 7" id="KW-0067">ATP-binding</keyword>
<keyword evidence="2" id="KW-0808">Transferase</keyword>
<sequence>MRELTPADPRRIGGYLVLRRLGEGRSGVVYLARSLRGEPAALKVVRPAYAADRAFRVRFERDVAAARRVTARRLVTVAAADTAGGTIWAAYPFVPGPTLTEAVAAHGALPPRTVGALGALLAEALLAVHGAGLCHRDIRPGQVQLTLDGPRLTGFGGSGTRIGPPGFLSPEQAVGGAIPVGPPSDIFALGCLLTFAATGRGPFGDGPPRELLRRAAFEPPDLADVPRGLLELVAACLRRDPLLRPSAGDLVRELTVPVGAGWLPGPLAHEIAARYAAPLPEPAPADLAAATGREPAERPEAAGVLGPVGELPPAEASPTADGPAAEGAGPDRPAGAAAPPDPPGRRRALRLLGGAGVLAVAGVGGGLLIRSGPNSPGVASDPGPGYAIGLHADLSGRRAAVGNGQQRGLTMAVDELNRLGNLPFTLAVTARDDAGDPALAASTARALAEDPAVVAVLGPTDDAALPAVGQVCGAAELPLLALSVGSPGDRELAPTLLHARPNTALAGLAAGVVLAGHGAERIAVLDDRSAGDYSGQTARAVNGTLDRERFHPIIRELDADTTDFTELAADLTAEGADAVVWCGYAEGAGRLAGALRTTGYAGLGLATERAIGPAFFRHSGRPPDDWFFLATYTDPRRDARSQSFGRAHRDRYGWDPEPYAAEAYDATHLLVSAMRDTVERRAGLTRGVLLDRLRASQYRGVARDLAFDSAGDYAAHGPLAYLYRAHHGELRFQGPITA</sequence>
<dbReference type="GO" id="GO:0016301">
    <property type="term" value="F:kinase activity"/>
    <property type="evidence" value="ECO:0007669"/>
    <property type="project" value="UniProtKB-KW"/>
</dbReference>
<feature type="binding site" evidence="7">
    <location>
        <position position="43"/>
    </location>
    <ligand>
        <name>ATP</name>
        <dbReference type="ChEBI" id="CHEBI:30616"/>
    </ligand>
</feature>
<dbReference type="PROSITE" id="PS50011">
    <property type="entry name" value="PROTEIN_KINASE_DOM"/>
    <property type="match status" value="1"/>
</dbReference>
<evidence type="ECO:0000313" key="10">
    <source>
        <dbReference type="EMBL" id="MDT0269602.1"/>
    </source>
</evidence>
<dbReference type="RefSeq" id="WP_311669686.1">
    <property type="nucleotide sequence ID" value="NZ_JAVREO010000018.1"/>
</dbReference>
<dbReference type="Pfam" id="PF00069">
    <property type="entry name" value="Pkinase"/>
    <property type="match status" value="1"/>
</dbReference>
<keyword evidence="5 10" id="KW-0418">Kinase</keyword>
<gene>
    <name evidence="10" type="ORF">RM844_25285</name>
</gene>
<feature type="domain" description="Protein kinase" evidence="9">
    <location>
        <begin position="15"/>
        <end position="256"/>
    </location>
</feature>
<dbReference type="PROSITE" id="PS00107">
    <property type="entry name" value="PROTEIN_KINASE_ATP"/>
    <property type="match status" value="1"/>
</dbReference>
<dbReference type="SUPFAM" id="SSF53822">
    <property type="entry name" value="Periplasmic binding protein-like I"/>
    <property type="match status" value="1"/>
</dbReference>
<evidence type="ECO:0000256" key="3">
    <source>
        <dbReference type="ARBA" id="ARBA00022729"/>
    </source>
</evidence>
<evidence type="ECO:0000256" key="4">
    <source>
        <dbReference type="ARBA" id="ARBA00022741"/>
    </source>
</evidence>
<evidence type="ECO:0000256" key="7">
    <source>
        <dbReference type="PROSITE-ProRule" id="PRU10141"/>
    </source>
</evidence>
<dbReference type="InterPro" id="IPR017441">
    <property type="entry name" value="Protein_kinase_ATP_BS"/>
</dbReference>
<comment type="similarity">
    <text evidence="1">Belongs to the leucine-binding protein family.</text>
</comment>
<dbReference type="EMBL" id="JAVREO010000018">
    <property type="protein sequence ID" value="MDT0269602.1"/>
    <property type="molecule type" value="Genomic_DNA"/>
</dbReference>